<name>A0A842HK16_9BACT</name>
<evidence type="ECO:0000256" key="4">
    <source>
        <dbReference type="ARBA" id="ARBA00022563"/>
    </source>
</evidence>
<proteinExistence type="inferred from homology"/>
<dbReference type="GO" id="GO:0046655">
    <property type="term" value="P:folic acid metabolic process"/>
    <property type="evidence" value="ECO:0007669"/>
    <property type="project" value="TreeGrafter"/>
</dbReference>
<feature type="domain" description="DHFR" evidence="10">
    <location>
        <begin position="10"/>
        <end position="168"/>
    </location>
</feature>
<dbReference type="CDD" id="cd00209">
    <property type="entry name" value="DHFR"/>
    <property type="match status" value="1"/>
</dbReference>
<dbReference type="InterPro" id="IPR012259">
    <property type="entry name" value="DHFR"/>
</dbReference>
<evidence type="ECO:0000256" key="1">
    <source>
        <dbReference type="ARBA" id="ARBA00004903"/>
    </source>
</evidence>
<accession>A0A842HK16</accession>
<comment type="pathway">
    <text evidence="1 8">Cofactor biosynthesis; tetrahydrofolate biosynthesis; 5,6,7,8-tetrahydrofolate from 7,8-dihydrofolate: step 1/1.</text>
</comment>
<keyword evidence="12" id="KW-1185">Reference proteome</keyword>
<evidence type="ECO:0000256" key="7">
    <source>
        <dbReference type="ARBA" id="ARBA00025067"/>
    </source>
</evidence>
<dbReference type="EC" id="1.5.1.3" evidence="3 8"/>
<dbReference type="GO" id="GO:0050661">
    <property type="term" value="F:NADP binding"/>
    <property type="evidence" value="ECO:0007669"/>
    <property type="project" value="InterPro"/>
</dbReference>
<dbReference type="GO" id="GO:0004146">
    <property type="term" value="F:dihydrofolate reductase activity"/>
    <property type="evidence" value="ECO:0007669"/>
    <property type="project" value="UniProtKB-EC"/>
</dbReference>
<dbReference type="RefSeq" id="WP_185676756.1">
    <property type="nucleotide sequence ID" value="NZ_JACHVB010000052.1"/>
</dbReference>
<dbReference type="GO" id="GO:0046654">
    <property type="term" value="P:tetrahydrofolate biosynthetic process"/>
    <property type="evidence" value="ECO:0007669"/>
    <property type="project" value="UniProtKB-UniPathway"/>
</dbReference>
<dbReference type="PRINTS" id="PR00070">
    <property type="entry name" value="DHFR"/>
</dbReference>
<dbReference type="PROSITE" id="PS51330">
    <property type="entry name" value="DHFR_2"/>
    <property type="match status" value="1"/>
</dbReference>
<dbReference type="PANTHER" id="PTHR48069">
    <property type="entry name" value="DIHYDROFOLATE REDUCTASE"/>
    <property type="match status" value="1"/>
</dbReference>
<organism evidence="11 12">
    <name type="scientific">Ruficoccus amylovorans</name>
    <dbReference type="NCBI Taxonomy" id="1804625"/>
    <lineage>
        <taxon>Bacteria</taxon>
        <taxon>Pseudomonadati</taxon>
        <taxon>Verrucomicrobiota</taxon>
        <taxon>Opitutia</taxon>
        <taxon>Puniceicoccales</taxon>
        <taxon>Cerasicoccaceae</taxon>
        <taxon>Ruficoccus</taxon>
    </lineage>
</organism>
<keyword evidence="4 8" id="KW-0554">One-carbon metabolism</keyword>
<dbReference type="Gene3D" id="3.40.430.10">
    <property type="entry name" value="Dihydrofolate Reductase, subunit A"/>
    <property type="match status" value="1"/>
</dbReference>
<evidence type="ECO:0000256" key="3">
    <source>
        <dbReference type="ARBA" id="ARBA00012856"/>
    </source>
</evidence>
<evidence type="ECO:0000256" key="2">
    <source>
        <dbReference type="ARBA" id="ARBA00009539"/>
    </source>
</evidence>
<dbReference type="SUPFAM" id="SSF53597">
    <property type="entry name" value="Dihydrofolate reductase-like"/>
    <property type="match status" value="1"/>
</dbReference>
<protein>
    <recommendedName>
        <fullName evidence="3 8">Dihydrofolate reductase</fullName>
        <ecNumber evidence="3 8">1.5.1.3</ecNumber>
    </recommendedName>
</protein>
<dbReference type="InterPro" id="IPR001796">
    <property type="entry name" value="DHFR_dom"/>
</dbReference>
<dbReference type="PANTHER" id="PTHR48069:SF3">
    <property type="entry name" value="DIHYDROFOLATE REDUCTASE"/>
    <property type="match status" value="1"/>
</dbReference>
<comment type="caution">
    <text evidence="11">The sequence shown here is derived from an EMBL/GenBank/DDBJ whole genome shotgun (WGS) entry which is preliminary data.</text>
</comment>
<gene>
    <name evidence="11" type="ORF">H5P28_16295</name>
</gene>
<evidence type="ECO:0000256" key="9">
    <source>
        <dbReference type="RuleBase" id="RU004474"/>
    </source>
</evidence>
<dbReference type="GO" id="GO:0046452">
    <property type="term" value="P:dihydrofolate metabolic process"/>
    <property type="evidence" value="ECO:0007669"/>
    <property type="project" value="TreeGrafter"/>
</dbReference>
<evidence type="ECO:0000313" key="12">
    <source>
        <dbReference type="Proteomes" id="UP000546464"/>
    </source>
</evidence>
<evidence type="ECO:0000313" key="11">
    <source>
        <dbReference type="EMBL" id="MBC2595827.1"/>
    </source>
</evidence>
<comment type="catalytic activity">
    <reaction evidence="8">
        <text>(6S)-5,6,7,8-tetrahydrofolate + NADP(+) = 7,8-dihydrofolate + NADPH + H(+)</text>
        <dbReference type="Rhea" id="RHEA:15009"/>
        <dbReference type="ChEBI" id="CHEBI:15378"/>
        <dbReference type="ChEBI" id="CHEBI:57451"/>
        <dbReference type="ChEBI" id="CHEBI:57453"/>
        <dbReference type="ChEBI" id="CHEBI:57783"/>
        <dbReference type="ChEBI" id="CHEBI:58349"/>
        <dbReference type="EC" id="1.5.1.3"/>
    </reaction>
</comment>
<sequence length="168" mass="18653">MPLPASAIKPWKAIVAMADKNRAIGLNGGLPWRIPADLAFFKRTTLGHTVVMGRRTMEEIKKPLPRRDNVVITSQRGLPATGFQIIHSLDELDGLAPKGDLFIIGGAQLYAETLPMCATLFLTHVKGDYAGDTFLPPFEQLFDPVETLQEDDEIKIIRYRNKALLPES</sequence>
<dbReference type="PROSITE" id="PS00075">
    <property type="entry name" value="DHFR_1"/>
    <property type="match status" value="1"/>
</dbReference>
<dbReference type="Pfam" id="PF00186">
    <property type="entry name" value="DHFR_1"/>
    <property type="match status" value="1"/>
</dbReference>
<evidence type="ECO:0000256" key="6">
    <source>
        <dbReference type="ARBA" id="ARBA00023002"/>
    </source>
</evidence>
<dbReference type="InterPro" id="IPR024072">
    <property type="entry name" value="DHFR-like_dom_sf"/>
</dbReference>
<evidence type="ECO:0000256" key="5">
    <source>
        <dbReference type="ARBA" id="ARBA00022857"/>
    </source>
</evidence>
<keyword evidence="5 8" id="KW-0521">NADP</keyword>
<reference evidence="11 12" key="1">
    <citation type="submission" date="2020-07" db="EMBL/GenBank/DDBJ databases">
        <authorList>
            <person name="Feng X."/>
        </authorList>
    </citation>
    <scope>NUCLEOTIDE SEQUENCE [LARGE SCALE GENOMIC DNA]</scope>
    <source>
        <strain evidence="11 12">JCM31066</strain>
    </source>
</reference>
<evidence type="ECO:0000256" key="8">
    <source>
        <dbReference type="PIRNR" id="PIRNR000194"/>
    </source>
</evidence>
<dbReference type="GO" id="GO:0005829">
    <property type="term" value="C:cytosol"/>
    <property type="evidence" value="ECO:0007669"/>
    <property type="project" value="TreeGrafter"/>
</dbReference>
<dbReference type="GO" id="GO:0006730">
    <property type="term" value="P:one-carbon metabolic process"/>
    <property type="evidence" value="ECO:0007669"/>
    <property type="project" value="UniProtKB-KW"/>
</dbReference>
<comment type="function">
    <text evidence="7 8">Key enzyme in folate metabolism. Catalyzes an essential reaction for de novo glycine and purine synthesis, and for DNA precursor synthesis.</text>
</comment>
<dbReference type="PIRSF" id="PIRSF000194">
    <property type="entry name" value="DHFR"/>
    <property type="match status" value="1"/>
</dbReference>
<dbReference type="EMBL" id="JACHVB010000052">
    <property type="protein sequence ID" value="MBC2595827.1"/>
    <property type="molecule type" value="Genomic_DNA"/>
</dbReference>
<dbReference type="AlphaFoldDB" id="A0A842HK16"/>
<evidence type="ECO:0000259" key="10">
    <source>
        <dbReference type="PROSITE" id="PS51330"/>
    </source>
</evidence>
<comment type="similarity">
    <text evidence="2 8 9">Belongs to the dihydrofolate reductase family.</text>
</comment>
<dbReference type="Proteomes" id="UP000546464">
    <property type="component" value="Unassembled WGS sequence"/>
</dbReference>
<dbReference type="UniPathway" id="UPA00077">
    <property type="reaction ID" value="UER00158"/>
</dbReference>
<keyword evidence="6 8" id="KW-0560">Oxidoreductase</keyword>
<dbReference type="InterPro" id="IPR017925">
    <property type="entry name" value="DHFR_CS"/>
</dbReference>